<dbReference type="EMBL" id="JAQQBS010001425">
    <property type="protein sequence ID" value="KAK0157459.1"/>
    <property type="molecule type" value="Genomic_DNA"/>
</dbReference>
<evidence type="ECO:0000256" key="1">
    <source>
        <dbReference type="SAM" id="MobiDB-lite"/>
    </source>
</evidence>
<dbReference type="AlphaFoldDB" id="A0AA39C4I9"/>
<sequence length="75" mass="8560">MKENNKEKKMDENAMETSQSKVKRGITESEFDEAAKELKCGTLTTVCSDKQHQVSSVKDRKVQHFDVNTSIVFVH</sequence>
<accession>A0AA39C4I9</accession>
<name>A0AA39C4I9_9HYME</name>
<proteinExistence type="predicted"/>
<gene>
    <name evidence="2" type="ORF">PV328_011202</name>
</gene>
<organism evidence="2 3">
    <name type="scientific">Microctonus aethiopoides</name>
    <dbReference type="NCBI Taxonomy" id="144406"/>
    <lineage>
        <taxon>Eukaryota</taxon>
        <taxon>Metazoa</taxon>
        <taxon>Ecdysozoa</taxon>
        <taxon>Arthropoda</taxon>
        <taxon>Hexapoda</taxon>
        <taxon>Insecta</taxon>
        <taxon>Pterygota</taxon>
        <taxon>Neoptera</taxon>
        <taxon>Endopterygota</taxon>
        <taxon>Hymenoptera</taxon>
        <taxon>Apocrita</taxon>
        <taxon>Ichneumonoidea</taxon>
        <taxon>Braconidae</taxon>
        <taxon>Euphorinae</taxon>
        <taxon>Microctonus</taxon>
    </lineage>
</organism>
<evidence type="ECO:0000313" key="2">
    <source>
        <dbReference type="EMBL" id="KAK0157459.1"/>
    </source>
</evidence>
<reference evidence="2" key="1">
    <citation type="journal article" date="2023" name="bioRxiv">
        <title>Scaffold-level genome assemblies of two parasitoid biocontrol wasps reveal the parthenogenesis mechanism and an associated novel virus.</title>
        <authorList>
            <person name="Inwood S."/>
            <person name="Skelly J."/>
            <person name="Guhlin J."/>
            <person name="Harrop T."/>
            <person name="Goldson S."/>
            <person name="Dearden P."/>
        </authorList>
    </citation>
    <scope>NUCLEOTIDE SEQUENCE</scope>
    <source>
        <strain evidence="2">Irish</strain>
        <tissue evidence="2">Whole body</tissue>
    </source>
</reference>
<dbReference type="Proteomes" id="UP001168990">
    <property type="component" value="Unassembled WGS sequence"/>
</dbReference>
<keyword evidence="3" id="KW-1185">Reference proteome</keyword>
<comment type="caution">
    <text evidence="2">The sequence shown here is derived from an EMBL/GenBank/DDBJ whole genome shotgun (WGS) entry which is preliminary data.</text>
</comment>
<protein>
    <submittedName>
        <fullName evidence="2">Uncharacterized protein</fullName>
    </submittedName>
</protein>
<reference evidence="2" key="2">
    <citation type="submission" date="2023-03" db="EMBL/GenBank/DDBJ databases">
        <authorList>
            <person name="Inwood S.N."/>
            <person name="Skelly J.G."/>
            <person name="Guhlin J."/>
            <person name="Harrop T.W.R."/>
            <person name="Goldson S.G."/>
            <person name="Dearden P.K."/>
        </authorList>
    </citation>
    <scope>NUCLEOTIDE SEQUENCE</scope>
    <source>
        <strain evidence="2">Irish</strain>
        <tissue evidence="2">Whole body</tissue>
    </source>
</reference>
<feature type="compositionally biased region" description="Basic and acidic residues" evidence="1">
    <location>
        <begin position="1"/>
        <end position="12"/>
    </location>
</feature>
<feature type="region of interest" description="Disordered" evidence="1">
    <location>
        <begin position="1"/>
        <end position="26"/>
    </location>
</feature>
<evidence type="ECO:0000313" key="3">
    <source>
        <dbReference type="Proteomes" id="UP001168990"/>
    </source>
</evidence>